<comment type="subcellular location">
    <subcellularLocation>
        <location evidence="1">Membrane</location>
        <topology evidence="1">Multi-pass membrane protein</topology>
    </subcellularLocation>
</comment>
<dbReference type="KEGG" id="zdf:AN401_17345"/>
<evidence type="ECO:0000259" key="7">
    <source>
        <dbReference type="Pfam" id="PF00892"/>
    </source>
</evidence>
<keyword evidence="4 6" id="KW-1133">Transmembrane helix</keyword>
<feature type="transmembrane region" description="Helical" evidence="6">
    <location>
        <begin position="250"/>
        <end position="269"/>
    </location>
</feature>
<proteinExistence type="inferred from homology"/>
<keyword evidence="5 6" id="KW-0472">Membrane</keyword>
<evidence type="ECO:0000313" key="8">
    <source>
        <dbReference type="EMBL" id="ATG75393.1"/>
    </source>
</evidence>
<reference evidence="9" key="1">
    <citation type="submission" date="2015-09" db="EMBL/GenBank/DDBJ databases">
        <authorList>
            <person name="Shao Z."/>
            <person name="Wang L."/>
        </authorList>
    </citation>
    <scope>NUCLEOTIDE SEQUENCE [LARGE SCALE GENOMIC DNA]</scope>
    <source>
        <strain evidence="9">F13-1</strain>
    </source>
</reference>
<feature type="transmembrane region" description="Helical" evidence="6">
    <location>
        <begin position="275"/>
        <end position="293"/>
    </location>
</feature>
<feature type="transmembrane region" description="Helical" evidence="6">
    <location>
        <begin position="154"/>
        <end position="174"/>
    </location>
</feature>
<feature type="transmembrane region" description="Helical" evidence="6">
    <location>
        <begin position="12"/>
        <end position="31"/>
    </location>
</feature>
<evidence type="ECO:0000256" key="4">
    <source>
        <dbReference type="ARBA" id="ARBA00022989"/>
    </source>
</evidence>
<name>A0A291HT96_9GAMM</name>
<sequence>MKTSSQPTLDTRPLLGMAWGLLGVMTFSAGLPATRIAVQEMPALFVGAGRAGLGGVLALLLLAATRQSLPSGRQWARLAVVAAGVVFGFPILSSLALETVSATHSVLVTALLPLCTALAGAWLHRHRPKPVFWLCALAGTALVLLYAGQQAQGHWQLADLWLLLACVLCGLGYAEGARLTRELGSWQVICWALVLSLPLLAPLIWLSRPEPALTSPAGWLSFIYLGSCSMFLGFFFWYKGLALGGVTQVSQVQLLQPFGALWFAALLLGEPISAQAIWICLAVVACVALGRRYA</sequence>
<evidence type="ECO:0000256" key="5">
    <source>
        <dbReference type="ARBA" id="ARBA00023136"/>
    </source>
</evidence>
<evidence type="ECO:0000256" key="2">
    <source>
        <dbReference type="ARBA" id="ARBA00007362"/>
    </source>
</evidence>
<dbReference type="Proteomes" id="UP000217763">
    <property type="component" value="Chromosome"/>
</dbReference>
<evidence type="ECO:0000256" key="6">
    <source>
        <dbReference type="SAM" id="Phobius"/>
    </source>
</evidence>
<dbReference type="PANTHER" id="PTHR32322:SF2">
    <property type="entry name" value="EAMA DOMAIN-CONTAINING PROTEIN"/>
    <property type="match status" value="1"/>
</dbReference>
<dbReference type="AlphaFoldDB" id="A0A291HT96"/>
<feature type="transmembrane region" description="Helical" evidence="6">
    <location>
        <begin position="43"/>
        <end position="63"/>
    </location>
</feature>
<feature type="transmembrane region" description="Helical" evidence="6">
    <location>
        <begin position="75"/>
        <end position="96"/>
    </location>
</feature>
<accession>A0A291HT96</accession>
<dbReference type="PANTHER" id="PTHR32322">
    <property type="entry name" value="INNER MEMBRANE TRANSPORTER"/>
    <property type="match status" value="1"/>
</dbReference>
<comment type="similarity">
    <text evidence="2">Belongs to the EamA transporter family.</text>
</comment>
<keyword evidence="3 6" id="KW-0812">Transmembrane</keyword>
<dbReference type="EMBL" id="CP012621">
    <property type="protein sequence ID" value="ATG75393.1"/>
    <property type="molecule type" value="Genomic_DNA"/>
</dbReference>
<dbReference type="RefSeq" id="WP_096780071.1">
    <property type="nucleotide sequence ID" value="NZ_CP012621.1"/>
</dbReference>
<dbReference type="InterPro" id="IPR037185">
    <property type="entry name" value="EmrE-like"/>
</dbReference>
<feature type="domain" description="EamA" evidence="7">
    <location>
        <begin position="15"/>
        <end position="144"/>
    </location>
</feature>
<keyword evidence="9" id="KW-1185">Reference proteome</keyword>
<dbReference type="GO" id="GO:0016020">
    <property type="term" value="C:membrane"/>
    <property type="evidence" value="ECO:0007669"/>
    <property type="project" value="UniProtKB-SubCell"/>
</dbReference>
<evidence type="ECO:0000313" key="9">
    <source>
        <dbReference type="Proteomes" id="UP000217763"/>
    </source>
</evidence>
<dbReference type="Pfam" id="PF00892">
    <property type="entry name" value="EamA"/>
    <property type="match status" value="2"/>
</dbReference>
<dbReference type="InterPro" id="IPR050638">
    <property type="entry name" value="AA-Vitamin_Transporters"/>
</dbReference>
<evidence type="ECO:0000256" key="3">
    <source>
        <dbReference type="ARBA" id="ARBA00022692"/>
    </source>
</evidence>
<feature type="transmembrane region" description="Helical" evidence="6">
    <location>
        <begin position="102"/>
        <end position="123"/>
    </location>
</feature>
<dbReference type="InterPro" id="IPR000620">
    <property type="entry name" value="EamA_dom"/>
</dbReference>
<feature type="domain" description="EamA" evidence="7">
    <location>
        <begin position="157"/>
        <end position="288"/>
    </location>
</feature>
<feature type="transmembrane region" description="Helical" evidence="6">
    <location>
        <begin position="186"/>
        <end position="205"/>
    </location>
</feature>
<gene>
    <name evidence="8" type="ORF">AN401_17345</name>
</gene>
<feature type="transmembrane region" description="Helical" evidence="6">
    <location>
        <begin position="130"/>
        <end position="148"/>
    </location>
</feature>
<organism evidence="8 9">
    <name type="scientific">Zobellella denitrificans</name>
    <dbReference type="NCBI Taxonomy" id="347534"/>
    <lineage>
        <taxon>Bacteria</taxon>
        <taxon>Pseudomonadati</taxon>
        <taxon>Pseudomonadota</taxon>
        <taxon>Gammaproteobacteria</taxon>
        <taxon>Aeromonadales</taxon>
        <taxon>Aeromonadaceae</taxon>
        <taxon>Zobellella</taxon>
    </lineage>
</organism>
<dbReference type="SUPFAM" id="SSF103481">
    <property type="entry name" value="Multidrug resistance efflux transporter EmrE"/>
    <property type="match status" value="2"/>
</dbReference>
<evidence type="ECO:0000256" key="1">
    <source>
        <dbReference type="ARBA" id="ARBA00004141"/>
    </source>
</evidence>
<feature type="transmembrane region" description="Helical" evidence="6">
    <location>
        <begin position="217"/>
        <end position="238"/>
    </location>
</feature>
<protein>
    <submittedName>
        <fullName evidence="8">Multidrug DMT transporter permease</fullName>
    </submittedName>
</protein>